<evidence type="ECO:0000313" key="3">
    <source>
        <dbReference type="Proteomes" id="UP001596548"/>
    </source>
</evidence>
<keyword evidence="1" id="KW-0472">Membrane</keyword>
<feature type="transmembrane region" description="Helical" evidence="1">
    <location>
        <begin position="38"/>
        <end position="59"/>
    </location>
</feature>
<keyword evidence="1" id="KW-1133">Transmembrane helix</keyword>
<gene>
    <name evidence="2" type="ORF">ACFQS1_26095</name>
</gene>
<feature type="transmembrane region" description="Helical" evidence="1">
    <location>
        <begin position="79"/>
        <end position="99"/>
    </location>
</feature>
<sequence length="257" mass="27443">MTVQLNRLLEHVLDGEPPLGDEIDAVFRRADRLRRRRTQALIAAGVVVVAVVVATGYALTTLLMPAKVASTPVASAGASSAALPSAAADPVLALIAPIVDGRRMHIYPRPPERGSGWRQYSIADRDGKPRGTVEVAVYSIADDLCFPVLAAPGKCAKTRWAPAGIEYVRYDDDRDPDWQTHQIIARRITDGRTVAVMATGERGTGDASRAKPGLTGAQVEQLGTDRRLFDTFGASEQCFAPSSGDCPAFKVPVPLGD</sequence>
<evidence type="ECO:0000256" key="1">
    <source>
        <dbReference type="SAM" id="Phobius"/>
    </source>
</evidence>
<proteinExistence type="predicted"/>
<keyword evidence="3" id="KW-1185">Reference proteome</keyword>
<protein>
    <submittedName>
        <fullName evidence="2">Uncharacterized protein</fullName>
    </submittedName>
</protein>
<name>A0ABW2I073_9ACTN</name>
<accession>A0ABW2I073</accession>
<dbReference type="EMBL" id="JBHTBJ010000023">
    <property type="protein sequence ID" value="MFC7277481.1"/>
    <property type="molecule type" value="Genomic_DNA"/>
</dbReference>
<comment type="caution">
    <text evidence="2">The sequence shown here is derived from an EMBL/GenBank/DDBJ whole genome shotgun (WGS) entry which is preliminary data.</text>
</comment>
<keyword evidence="1" id="KW-0812">Transmembrane</keyword>
<evidence type="ECO:0000313" key="2">
    <source>
        <dbReference type="EMBL" id="MFC7277481.1"/>
    </source>
</evidence>
<reference evidence="3" key="1">
    <citation type="journal article" date="2019" name="Int. J. Syst. Evol. Microbiol.">
        <title>The Global Catalogue of Microorganisms (GCM) 10K type strain sequencing project: providing services to taxonomists for standard genome sequencing and annotation.</title>
        <authorList>
            <consortium name="The Broad Institute Genomics Platform"/>
            <consortium name="The Broad Institute Genome Sequencing Center for Infectious Disease"/>
            <person name="Wu L."/>
            <person name="Ma J."/>
        </authorList>
    </citation>
    <scope>NUCLEOTIDE SEQUENCE [LARGE SCALE GENOMIC DNA]</scope>
    <source>
        <strain evidence="3">XZYJT-10</strain>
    </source>
</reference>
<dbReference type="RefSeq" id="WP_378973122.1">
    <property type="nucleotide sequence ID" value="NZ_JBHTBJ010000023.1"/>
</dbReference>
<dbReference type="Proteomes" id="UP001596548">
    <property type="component" value="Unassembled WGS sequence"/>
</dbReference>
<organism evidence="2 3">
    <name type="scientific">Paractinoplanes rhizophilus</name>
    <dbReference type="NCBI Taxonomy" id="1416877"/>
    <lineage>
        <taxon>Bacteria</taxon>
        <taxon>Bacillati</taxon>
        <taxon>Actinomycetota</taxon>
        <taxon>Actinomycetes</taxon>
        <taxon>Micromonosporales</taxon>
        <taxon>Micromonosporaceae</taxon>
        <taxon>Paractinoplanes</taxon>
    </lineage>
</organism>